<dbReference type="GO" id="GO:0051287">
    <property type="term" value="F:NAD binding"/>
    <property type="evidence" value="ECO:0007669"/>
    <property type="project" value="InterPro"/>
</dbReference>
<dbReference type="PANTHER" id="PTHR43060">
    <property type="entry name" value="3-HYDROXYISOBUTYRATE DEHYDROGENASE-LIKE 1, MITOCHONDRIAL-RELATED"/>
    <property type="match status" value="1"/>
</dbReference>
<dbReference type="Gene3D" id="3.40.50.720">
    <property type="entry name" value="NAD(P)-binding Rossmann-like Domain"/>
    <property type="match status" value="1"/>
</dbReference>
<dbReference type="Proteomes" id="UP000048289">
    <property type="component" value="Unassembled WGS sequence"/>
</dbReference>
<dbReference type="PIRSF" id="PIRSF000103">
    <property type="entry name" value="HIBADH"/>
    <property type="match status" value="1"/>
</dbReference>
<dbReference type="InterPro" id="IPR013328">
    <property type="entry name" value="6PGD_dom2"/>
</dbReference>
<dbReference type="InterPro" id="IPR015815">
    <property type="entry name" value="HIBADH-related"/>
</dbReference>
<feature type="domain" description="3-hydroxyisobutyrate dehydrogenase-like NAD-binding" evidence="7">
    <location>
        <begin position="170"/>
        <end position="276"/>
    </location>
</feature>
<feature type="domain" description="6-phosphogluconate dehydrogenase NADP-binding" evidence="6">
    <location>
        <begin position="10"/>
        <end position="165"/>
    </location>
</feature>
<feature type="active site" evidence="4">
    <location>
        <position position="176"/>
    </location>
</feature>
<comment type="similarity">
    <text evidence="1">Belongs to the HIBADH-related family.</text>
</comment>
<accession>A0A654T3K0</accession>
<evidence type="ECO:0000256" key="5">
    <source>
        <dbReference type="SAM" id="MobiDB-lite"/>
    </source>
</evidence>
<dbReference type="Pfam" id="PF14833">
    <property type="entry name" value="NAD_binding_11"/>
    <property type="match status" value="1"/>
</dbReference>
<sequence>MTAHPETPRLGYIGLGNQGAPMAKRLLDWPGGLTVFDVRVEAMAPFVEGGATAAASVSDVAEADIISITVFDDAQVSSVITADNGLATHAKPGTIVAIHSTIADTTAVDLAEKLKPQGIHIVDAPVSGGAAAAAKGELAVMVGADDEAFQRIKEPFSRWASLLIHAGEPGAGTRMKLARNMLTFVSYAAAAEAQRLAEACGLDLVALGKVVRHSDSFTGGAGAIMFRNTTAPMEPADPLRPLLEHTRGLGEKDLSLALALGEVVSVDLPLAQLALQRLGGRPPASGYRTRTPSQQRRHDGRAAPHRPGQNERGLRLGHARHAR</sequence>
<dbReference type="Pfam" id="PF03446">
    <property type="entry name" value="NAD_binding_2"/>
    <property type="match status" value="1"/>
</dbReference>
<dbReference type="InterPro" id="IPR029154">
    <property type="entry name" value="HIBADH-like_NADP-bd"/>
</dbReference>
<keyword evidence="2 8" id="KW-0560">Oxidoreductase</keyword>
<evidence type="ECO:0000259" key="7">
    <source>
        <dbReference type="Pfam" id="PF14833"/>
    </source>
</evidence>
<evidence type="ECO:0000256" key="3">
    <source>
        <dbReference type="ARBA" id="ARBA00023027"/>
    </source>
</evidence>
<dbReference type="EC" id="1.1.1.60" evidence="8"/>
<evidence type="ECO:0000256" key="2">
    <source>
        <dbReference type="ARBA" id="ARBA00023002"/>
    </source>
</evidence>
<dbReference type="GO" id="GO:0008679">
    <property type="term" value="F:2-hydroxy-3-oxopropionate reductase activity"/>
    <property type="evidence" value="ECO:0007669"/>
    <property type="project" value="UniProtKB-EC"/>
</dbReference>
<gene>
    <name evidence="8" type="primary">garR</name>
    <name evidence="8" type="ORF">ERS007681_00059</name>
</gene>
<dbReference type="InterPro" id="IPR002204">
    <property type="entry name" value="3-OH-isobutyrate_DH-rel_CS"/>
</dbReference>
<dbReference type="EMBL" id="CFOE01000004">
    <property type="protein sequence ID" value="CFE34412.1"/>
    <property type="molecule type" value="Genomic_DNA"/>
</dbReference>
<dbReference type="Gene3D" id="1.10.1040.10">
    <property type="entry name" value="N-(1-d-carboxylethyl)-l-norvaline Dehydrogenase, domain 2"/>
    <property type="match status" value="1"/>
</dbReference>
<proteinExistence type="inferred from homology"/>
<name>A0A654T3K0_MYCTX</name>
<evidence type="ECO:0000259" key="6">
    <source>
        <dbReference type="Pfam" id="PF03446"/>
    </source>
</evidence>
<dbReference type="InterPro" id="IPR006115">
    <property type="entry name" value="6PGDH_NADP-bd"/>
</dbReference>
<protein>
    <submittedName>
        <fullName evidence="8">Dehydrogenase/reductase</fullName>
        <ecNumber evidence="8">1.1.1.-</ecNumber>
        <ecNumber evidence="8">1.1.1.60</ecNumber>
    </submittedName>
</protein>
<dbReference type="AlphaFoldDB" id="A0A654T3K0"/>
<evidence type="ECO:0000256" key="4">
    <source>
        <dbReference type="PIRSR" id="PIRSR000103-1"/>
    </source>
</evidence>
<evidence type="ECO:0000256" key="1">
    <source>
        <dbReference type="ARBA" id="ARBA00009080"/>
    </source>
</evidence>
<dbReference type="InterPro" id="IPR008927">
    <property type="entry name" value="6-PGluconate_DH-like_C_sf"/>
</dbReference>
<dbReference type="PROSITE" id="PS00895">
    <property type="entry name" value="3_HYDROXYISOBUT_DH"/>
    <property type="match status" value="1"/>
</dbReference>
<dbReference type="GO" id="GO:0016054">
    <property type="term" value="P:organic acid catabolic process"/>
    <property type="evidence" value="ECO:0007669"/>
    <property type="project" value="UniProtKB-ARBA"/>
</dbReference>
<feature type="region of interest" description="Disordered" evidence="5">
    <location>
        <begin position="279"/>
        <end position="323"/>
    </location>
</feature>
<dbReference type="EC" id="1.1.1.-" evidence="8"/>
<dbReference type="InterPro" id="IPR036291">
    <property type="entry name" value="NAD(P)-bd_dom_sf"/>
</dbReference>
<reference evidence="8 9" key="1">
    <citation type="submission" date="2015-03" db="EMBL/GenBank/DDBJ databases">
        <authorList>
            <consortium name="Pathogen Informatics"/>
        </authorList>
    </citation>
    <scope>NUCLEOTIDE SEQUENCE [LARGE SCALE GENOMIC DNA]</scope>
    <source>
        <strain evidence="8 9">G09901357</strain>
    </source>
</reference>
<dbReference type="GO" id="GO:0050661">
    <property type="term" value="F:NADP binding"/>
    <property type="evidence" value="ECO:0007669"/>
    <property type="project" value="InterPro"/>
</dbReference>
<dbReference type="PANTHER" id="PTHR43060:SF15">
    <property type="entry name" value="3-HYDROXYISOBUTYRATE DEHYDROGENASE-LIKE 1, MITOCHONDRIAL-RELATED"/>
    <property type="match status" value="1"/>
</dbReference>
<keyword evidence="3" id="KW-0520">NAD</keyword>
<evidence type="ECO:0000313" key="9">
    <source>
        <dbReference type="Proteomes" id="UP000048289"/>
    </source>
</evidence>
<dbReference type="SUPFAM" id="SSF51735">
    <property type="entry name" value="NAD(P)-binding Rossmann-fold domains"/>
    <property type="match status" value="1"/>
</dbReference>
<feature type="compositionally biased region" description="Basic and acidic residues" evidence="5">
    <location>
        <begin position="296"/>
        <end position="314"/>
    </location>
</feature>
<evidence type="ECO:0000313" key="8">
    <source>
        <dbReference type="EMBL" id="CFE34412.1"/>
    </source>
</evidence>
<dbReference type="SUPFAM" id="SSF48179">
    <property type="entry name" value="6-phosphogluconate dehydrogenase C-terminal domain-like"/>
    <property type="match status" value="1"/>
</dbReference>
<organism evidence="8 9">
    <name type="scientific">Mycobacterium tuberculosis</name>
    <dbReference type="NCBI Taxonomy" id="1773"/>
    <lineage>
        <taxon>Bacteria</taxon>
        <taxon>Bacillati</taxon>
        <taxon>Actinomycetota</taxon>
        <taxon>Actinomycetes</taxon>
        <taxon>Mycobacteriales</taxon>
        <taxon>Mycobacteriaceae</taxon>
        <taxon>Mycobacterium</taxon>
        <taxon>Mycobacterium tuberculosis complex</taxon>
    </lineage>
</organism>